<gene>
    <name evidence="1" type="ORF">UFOPK1835_01417</name>
</gene>
<name>A0A6J6HX67_9ZZZZ</name>
<evidence type="ECO:0000313" key="1">
    <source>
        <dbReference type="EMBL" id="CAB4616159.1"/>
    </source>
</evidence>
<dbReference type="EMBL" id="CAEZUP010000064">
    <property type="protein sequence ID" value="CAB4616159.1"/>
    <property type="molecule type" value="Genomic_DNA"/>
</dbReference>
<reference evidence="1" key="1">
    <citation type="submission" date="2020-05" db="EMBL/GenBank/DDBJ databases">
        <authorList>
            <person name="Chiriac C."/>
            <person name="Salcher M."/>
            <person name="Ghai R."/>
            <person name="Kavagutti S V."/>
        </authorList>
    </citation>
    <scope>NUCLEOTIDE SEQUENCE</scope>
</reference>
<accession>A0A6J6HX67</accession>
<sequence>MITPVPAAPGVKAMVADAFRAVAESEVGAAGSTRGVAVTATDAVPAPNTLTGRNLIEYAVPFVRPMMDTGDVASAGLSAVQTPVPI</sequence>
<protein>
    <submittedName>
        <fullName evidence="1">Unannotated protein</fullName>
    </submittedName>
</protein>
<organism evidence="1">
    <name type="scientific">freshwater metagenome</name>
    <dbReference type="NCBI Taxonomy" id="449393"/>
    <lineage>
        <taxon>unclassified sequences</taxon>
        <taxon>metagenomes</taxon>
        <taxon>ecological metagenomes</taxon>
    </lineage>
</organism>
<proteinExistence type="predicted"/>
<dbReference type="AlphaFoldDB" id="A0A6J6HX67"/>